<proteinExistence type="predicted"/>
<dbReference type="SUPFAM" id="SSF53901">
    <property type="entry name" value="Thiolase-like"/>
    <property type="match status" value="1"/>
</dbReference>
<protein>
    <submittedName>
        <fullName evidence="2">3-oxoacyl-ACP synthase</fullName>
    </submittedName>
</protein>
<dbReference type="InterPro" id="IPR016039">
    <property type="entry name" value="Thiolase-like"/>
</dbReference>
<feature type="region of interest" description="Disordered" evidence="1">
    <location>
        <begin position="59"/>
        <end position="94"/>
    </location>
</feature>
<dbReference type="EMBL" id="UGMX01000002">
    <property type="protein sequence ID" value="STW05077.1"/>
    <property type="molecule type" value="Genomic_DNA"/>
</dbReference>
<gene>
    <name evidence="2" type="ORF">NCTC9149_01444</name>
</gene>
<dbReference type="Gene3D" id="3.40.47.10">
    <property type="match status" value="1"/>
</dbReference>
<feature type="compositionally biased region" description="Low complexity" evidence="1">
    <location>
        <begin position="70"/>
        <end position="82"/>
    </location>
</feature>
<dbReference type="AlphaFoldDB" id="A0A7H4NY12"/>
<evidence type="ECO:0000313" key="2">
    <source>
        <dbReference type="EMBL" id="STW05077.1"/>
    </source>
</evidence>
<organism evidence="2 3">
    <name type="scientific">Klebsiella grimontii</name>
    <dbReference type="NCBI Taxonomy" id="2058152"/>
    <lineage>
        <taxon>Bacteria</taxon>
        <taxon>Pseudomonadati</taxon>
        <taxon>Pseudomonadota</taxon>
        <taxon>Gammaproteobacteria</taxon>
        <taxon>Enterobacterales</taxon>
        <taxon>Enterobacteriaceae</taxon>
        <taxon>Klebsiella/Raoultella group</taxon>
        <taxon>Klebsiella</taxon>
    </lineage>
</organism>
<evidence type="ECO:0000313" key="3">
    <source>
        <dbReference type="Proteomes" id="UP000254571"/>
    </source>
</evidence>
<dbReference type="Proteomes" id="UP000254571">
    <property type="component" value="Unassembled WGS sequence"/>
</dbReference>
<reference evidence="2 3" key="1">
    <citation type="submission" date="2018-06" db="EMBL/GenBank/DDBJ databases">
        <authorList>
            <consortium name="Pathogen Informatics"/>
            <person name="Doyle S."/>
        </authorList>
    </citation>
    <scope>NUCLEOTIDE SEQUENCE [LARGE SCALE GENOMIC DNA]</scope>
    <source>
        <strain evidence="2 3">NCTC9149</strain>
    </source>
</reference>
<name>A0A7H4NY12_9ENTR</name>
<accession>A0A7H4NY12</accession>
<comment type="caution">
    <text evidence="2">The sequence shown here is derived from an EMBL/GenBank/DDBJ whole genome shotgun (WGS) entry which is preliminary data.</text>
</comment>
<dbReference type="GO" id="GO:0016746">
    <property type="term" value="F:acyltransferase activity"/>
    <property type="evidence" value="ECO:0007669"/>
    <property type="project" value="InterPro"/>
</dbReference>
<dbReference type="GO" id="GO:0044281">
    <property type="term" value="P:small molecule metabolic process"/>
    <property type="evidence" value="ECO:0007669"/>
    <property type="project" value="UniProtKB-ARBA"/>
</dbReference>
<evidence type="ECO:0000256" key="1">
    <source>
        <dbReference type="SAM" id="MobiDB-lite"/>
    </source>
</evidence>
<feature type="compositionally biased region" description="Gly residues" evidence="1">
    <location>
        <begin position="83"/>
        <end position="94"/>
    </location>
</feature>
<sequence>MSHSKPPYRVVITGYGAVTPLGDSAAESWQAIMDYRRGYRYVDLSANGIHTHFIGQVENEPSLKGFPPHSSASAASRSPGAGRRAGGGGDGLCW</sequence>